<accession>A0A0D8Y9S2</accession>
<dbReference type="AlphaFoldDB" id="A0A0D8Y9S2"/>
<name>A0A0D8Y9S2_DICVI</name>
<reference evidence="1 2" key="1">
    <citation type="submission" date="2013-11" db="EMBL/GenBank/DDBJ databases">
        <title>Draft genome of the bovine lungworm Dictyocaulus viviparus.</title>
        <authorList>
            <person name="Mitreva M."/>
        </authorList>
    </citation>
    <scope>NUCLEOTIDE SEQUENCE [LARGE SCALE GENOMIC DNA]</scope>
    <source>
        <strain evidence="1 2">HannoverDv2000</strain>
    </source>
</reference>
<proteinExistence type="predicted"/>
<sequence>MLVTSVNEHRKERIAQTLVCQKFGRDITINFHQCQQMAHKTATIHGKGLHP</sequence>
<organism evidence="1 2">
    <name type="scientific">Dictyocaulus viviparus</name>
    <name type="common">Bovine lungworm</name>
    <dbReference type="NCBI Taxonomy" id="29172"/>
    <lineage>
        <taxon>Eukaryota</taxon>
        <taxon>Metazoa</taxon>
        <taxon>Ecdysozoa</taxon>
        <taxon>Nematoda</taxon>
        <taxon>Chromadorea</taxon>
        <taxon>Rhabditida</taxon>
        <taxon>Rhabditina</taxon>
        <taxon>Rhabditomorpha</taxon>
        <taxon>Strongyloidea</taxon>
        <taxon>Metastrongylidae</taxon>
        <taxon>Dictyocaulus</taxon>
    </lineage>
</organism>
<reference evidence="2" key="2">
    <citation type="journal article" date="2016" name="Sci. Rep.">
        <title>Dictyocaulus viviparus genome, variome and transcriptome elucidate lungworm biology and support future intervention.</title>
        <authorList>
            <person name="McNulty S.N."/>
            <person name="Strube C."/>
            <person name="Rosa B.A."/>
            <person name="Martin J.C."/>
            <person name="Tyagi R."/>
            <person name="Choi Y.J."/>
            <person name="Wang Q."/>
            <person name="Hallsworth Pepin K."/>
            <person name="Zhang X."/>
            <person name="Ozersky P."/>
            <person name="Wilson R.K."/>
            <person name="Sternberg P.W."/>
            <person name="Gasser R.B."/>
            <person name="Mitreva M."/>
        </authorList>
    </citation>
    <scope>NUCLEOTIDE SEQUENCE [LARGE SCALE GENOMIC DNA]</scope>
    <source>
        <strain evidence="2">HannoverDv2000</strain>
    </source>
</reference>
<evidence type="ECO:0000313" key="2">
    <source>
        <dbReference type="Proteomes" id="UP000053766"/>
    </source>
</evidence>
<keyword evidence="2" id="KW-1185">Reference proteome</keyword>
<evidence type="ECO:0000313" key="1">
    <source>
        <dbReference type="EMBL" id="KJH52709.1"/>
    </source>
</evidence>
<dbReference type="Proteomes" id="UP000053766">
    <property type="component" value="Unassembled WGS sequence"/>
</dbReference>
<dbReference type="EMBL" id="KN716160">
    <property type="protein sequence ID" value="KJH52709.1"/>
    <property type="molecule type" value="Genomic_DNA"/>
</dbReference>
<gene>
    <name evidence="1" type="ORF">DICVIV_01053</name>
</gene>
<protein>
    <submittedName>
        <fullName evidence="1">Uncharacterized protein</fullName>
    </submittedName>
</protein>